<comment type="caution">
    <text evidence="1">The sequence shown here is derived from an EMBL/GenBank/DDBJ whole genome shotgun (WGS) entry which is preliminary data.</text>
</comment>
<dbReference type="NCBIfam" id="TIGR02122">
    <property type="entry name" value="TRAP_TAXI"/>
    <property type="match status" value="1"/>
</dbReference>
<proteinExistence type="predicted"/>
<feature type="non-terminal residue" evidence="1">
    <location>
        <position position="115"/>
    </location>
</feature>
<dbReference type="InterPro" id="IPR011852">
    <property type="entry name" value="TRAP_TAXI"/>
</dbReference>
<reference evidence="1" key="1">
    <citation type="journal article" date="2014" name="Front. Microbiol.">
        <title>High frequency of phylogenetically diverse reductive dehalogenase-homologous genes in deep subseafloor sedimentary metagenomes.</title>
        <authorList>
            <person name="Kawai M."/>
            <person name="Futagami T."/>
            <person name="Toyoda A."/>
            <person name="Takaki Y."/>
            <person name="Nishi S."/>
            <person name="Hori S."/>
            <person name="Arai W."/>
            <person name="Tsubouchi T."/>
            <person name="Morono Y."/>
            <person name="Uchiyama I."/>
            <person name="Ito T."/>
            <person name="Fujiyama A."/>
            <person name="Inagaki F."/>
            <person name="Takami H."/>
        </authorList>
    </citation>
    <scope>NUCLEOTIDE SEQUENCE</scope>
    <source>
        <strain evidence="1">Expedition CK06-06</strain>
    </source>
</reference>
<dbReference type="SUPFAM" id="SSF53850">
    <property type="entry name" value="Periplasmic binding protein-like II"/>
    <property type="match status" value="1"/>
</dbReference>
<protein>
    <submittedName>
        <fullName evidence="1">Uncharacterized protein</fullName>
    </submittedName>
</protein>
<name>X1VLN6_9ZZZZ</name>
<dbReference type="Pfam" id="PF16868">
    <property type="entry name" value="NMT1_3"/>
    <property type="match status" value="1"/>
</dbReference>
<evidence type="ECO:0000313" key="1">
    <source>
        <dbReference type="EMBL" id="GAJ20302.1"/>
    </source>
</evidence>
<dbReference type="PANTHER" id="PTHR42941">
    <property type="entry name" value="SLL1037 PROTEIN"/>
    <property type="match status" value="1"/>
</dbReference>
<gene>
    <name evidence="1" type="ORF">S12H4_61420</name>
</gene>
<sequence>TAEVTAASVANARMVHTGDLEMAEVMDDVAWEASTGTGKFEGERLDDIRALWQMYPHHWYFVTLKGSPIYTIEDMVGKKVSSGAPGSGTEFQFTNMITALGYTHDDFVISRLSFA</sequence>
<accession>X1VLN6</accession>
<dbReference type="EMBL" id="BARW01040763">
    <property type="protein sequence ID" value="GAJ20302.1"/>
    <property type="molecule type" value="Genomic_DNA"/>
</dbReference>
<dbReference type="Gene3D" id="3.40.190.10">
    <property type="entry name" value="Periplasmic binding protein-like II"/>
    <property type="match status" value="2"/>
</dbReference>
<dbReference type="PANTHER" id="PTHR42941:SF1">
    <property type="entry name" value="SLL1037 PROTEIN"/>
    <property type="match status" value="1"/>
</dbReference>
<feature type="non-terminal residue" evidence="1">
    <location>
        <position position="1"/>
    </location>
</feature>
<dbReference type="AlphaFoldDB" id="X1VLN6"/>
<organism evidence="1">
    <name type="scientific">marine sediment metagenome</name>
    <dbReference type="NCBI Taxonomy" id="412755"/>
    <lineage>
        <taxon>unclassified sequences</taxon>
        <taxon>metagenomes</taxon>
        <taxon>ecological metagenomes</taxon>
    </lineage>
</organism>